<sequence>MSLDAYLTIGIFVATIAGLIHFQSRPAVVFGVALLALVGLNLVSKEQLLSSMSNPGLVTLVLLILCSFALEKTRLLRVIASKVIVSSYNSTWMRLFGITALSSAMLNNTAVVATLLSPIRNNPHHFASKLLLPLSYAAILGGTLTLIGTSTNLIVNSLYIDATGKSLSFFSFTAVGILLVLGCGLVLRLASRWLPDIEHKETCSKGYFIDAKVVLGSELIGRSVEDNGLRHLESLFLVEVVRDGRLISPVTPTEVLLLNDRLIFSGDITKMMQLSQFSGLEMFAEKNGLLDSNLTEVVLKQESVLIGKTLKGSGFRALFDAAVVAIRRDGEEISGKLGEVVIKAGDFLILAVGEDFKTRRNISKNFIVISGVEPEIRINGAKAWLSIGGFVLTIALAATGVIEMLQGMLLLLGVLIFSKCLNVNEVVRRFPVDIWLIVSTAILLSHALVNNGVADLVAQWVNSVTDKDHLYLALVLVYVATWLMTELITNNAAAALMFPIAYSIALGFGVDILPFVMTVAFAASGSFISPYGYQTNLMVYNAGHYRIIDFVRVGLPVSLTYGVIVLVAVPVFFPFR</sequence>
<feature type="transmembrane region" description="Helical" evidence="7">
    <location>
        <begin position="6"/>
        <end position="22"/>
    </location>
</feature>
<evidence type="ECO:0000256" key="1">
    <source>
        <dbReference type="ARBA" id="ARBA00004141"/>
    </source>
</evidence>
<keyword evidence="2" id="KW-0813">Transport</keyword>
<feature type="transmembrane region" description="Helical" evidence="7">
    <location>
        <begin position="500"/>
        <end position="533"/>
    </location>
</feature>
<protein>
    <submittedName>
        <fullName evidence="9">Putative transporter</fullName>
    </submittedName>
</protein>
<comment type="caution">
    <text evidence="9">The sequence shown here is derived from an EMBL/GenBank/DDBJ whole genome shotgun (WGS) entry which is preliminary data.</text>
</comment>
<feature type="transmembrane region" description="Helical" evidence="7">
    <location>
        <begin position="49"/>
        <end position="70"/>
    </location>
</feature>
<evidence type="ECO:0000313" key="9">
    <source>
        <dbReference type="EMBL" id="EDQ01542.1"/>
    </source>
</evidence>
<feature type="domain" description="RCK C-terminal" evidence="8">
    <location>
        <begin position="282"/>
        <end position="367"/>
    </location>
</feature>
<feature type="transmembrane region" description="Helical" evidence="7">
    <location>
        <begin position="27"/>
        <end position="43"/>
    </location>
</feature>
<name>A9D4E0_9GAMM</name>
<feature type="domain" description="RCK C-terminal" evidence="8">
    <location>
        <begin position="195"/>
        <end position="280"/>
    </location>
</feature>
<dbReference type="PANTHER" id="PTHR43652">
    <property type="entry name" value="BASIC AMINO ACID ANTIPORTER YFCC-RELATED"/>
    <property type="match status" value="1"/>
</dbReference>
<keyword evidence="6 7" id="KW-0472">Membrane</keyword>
<dbReference type="InterPro" id="IPR004680">
    <property type="entry name" value="Cit_transptr-like_dom"/>
</dbReference>
<feature type="transmembrane region" description="Helical" evidence="7">
    <location>
        <begin position="384"/>
        <end position="417"/>
    </location>
</feature>
<comment type="subcellular location">
    <subcellularLocation>
        <location evidence="1">Membrane</location>
        <topology evidence="1">Multi-pass membrane protein</topology>
    </subcellularLocation>
</comment>
<dbReference type="Pfam" id="PF03600">
    <property type="entry name" value="CitMHS"/>
    <property type="match status" value="1"/>
</dbReference>
<organism evidence="9 10">
    <name type="scientific">Shewanella benthica KT99</name>
    <dbReference type="NCBI Taxonomy" id="314608"/>
    <lineage>
        <taxon>Bacteria</taxon>
        <taxon>Pseudomonadati</taxon>
        <taxon>Pseudomonadota</taxon>
        <taxon>Gammaproteobacteria</taxon>
        <taxon>Alteromonadales</taxon>
        <taxon>Shewanellaceae</taxon>
        <taxon>Shewanella</taxon>
    </lineage>
</organism>
<dbReference type="InterPro" id="IPR051679">
    <property type="entry name" value="DASS-Related_Transporters"/>
</dbReference>
<dbReference type="Gene3D" id="3.30.70.1450">
    <property type="entry name" value="Regulator of K+ conductance, C-terminal domain"/>
    <property type="match status" value="2"/>
</dbReference>
<dbReference type="GO" id="GO:0006813">
    <property type="term" value="P:potassium ion transport"/>
    <property type="evidence" value="ECO:0007669"/>
    <property type="project" value="InterPro"/>
</dbReference>
<dbReference type="RefSeq" id="WP_005498094.1">
    <property type="nucleotide sequence ID" value="NZ_ABIC01000009.1"/>
</dbReference>
<keyword evidence="10" id="KW-1185">Reference proteome</keyword>
<dbReference type="InterPro" id="IPR006037">
    <property type="entry name" value="RCK_C"/>
</dbReference>
<feature type="transmembrane region" description="Helical" evidence="7">
    <location>
        <begin position="469"/>
        <end position="488"/>
    </location>
</feature>
<dbReference type="PANTHER" id="PTHR43652:SF2">
    <property type="entry name" value="BASIC AMINO ACID ANTIPORTER YFCC-RELATED"/>
    <property type="match status" value="1"/>
</dbReference>
<evidence type="ECO:0000259" key="8">
    <source>
        <dbReference type="PROSITE" id="PS51202"/>
    </source>
</evidence>
<gene>
    <name evidence="9" type="ORF">KT99_15350</name>
</gene>
<keyword evidence="5 7" id="KW-1133">Transmembrane helix</keyword>
<keyword evidence="4" id="KW-0677">Repeat</keyword>
<feature type="transmembrane region" description="Helical" evidence="7">
    <location>
        <begin position="136"/>
        <end position="155"/>
    </location>
</feature>
<dbReference type="InterPro" id="IPR036721">
    <property type="entry name" value="RCK_C_sf"/>
</dbReference>
<dbReference type="GO" id="GO:0005886">
    <property type="term" value="C:plasma membrane"/>
    <property type="evidence" value="ECO:0007669"/>
    <property type="project" value="TreeGrafter"/>
</dbReference>
<feature type="transmembrane region" description="Helical" evidence="7">
    <location>
        <begin position="553"/>
        <end position="575"/>
    </location>
</feature>
<evidence type="ECO:0000256" key="6">
    <source>
        <dbReference type="ARBA" id="ARBA00023136"/>
    </source>
</evidence>
<feature type="transmembrane region" description="Helical" evidence="7">
    <location>
        <begin position="167"/>
        <end position="190"/>
    </location>
</feature>
<evidence type="ECO:0000256" key="4">
    <source>
        <dbReference type="ARBA" id="ARBA00022737"/>
    </source>
</evidence>
<feature type="transmembrane region" description="Helical" evidence="7">
    <location>
        <begin position="429"/>
        <end position="449"/>
    </location>
</feature>
<dbReference type="EMBL" id="ABIC01000009">
    <property type="protein sequence ID" value="EDQ01542.1"/>
    <property type="molecule type" value="Genomic_DNA"/>
</dbReference>
<reference evidence="9 10" key="1">
    <citation type="submission" date="2007-10" db="EMBL/GenBank/DDBJ databases">
        <authorList>
            <person name="Yayanos A."/>
            <person name="Ferriera S."/>
            <person name="Johnson J."/>
            <person name="Kravitz S."/>
            <person name="Halpern A."/>
            <person name="Remington K."/>
            <person name="Beeson K."/>
            <person name="Tran B."/>
            <person name="Rogers Y.-H."/>
            <person name="Friedman R."/>
            <person name="Venter J.C."/>
        </authorList>
    </citation>
    <scope>NUCLEOTIDE SEQUENCE [LARGE SCALE GENOMIC DNA]</scope>
    <source>
        <strain evidence="9 10">KT99</strain>
    </source>
</reference>
<evidence type="ECO:0000313" key="10">
    <source>
        <dbReference type="Proteomes" id="UP000005839"/>
    </source>
</evidence>
<dbReference type="Pfam" id="PF02080">
    <property type="entry name" value="TrkA_C"/>
    <property type="match status" value="1"/>
</dbReference>
<evidence type="ECO:0000256" key="3">
    <source>
        <dbReference type="ARBA" id="ARBA00022692"/>
    </source>
</evidence>
<dbReference type="STRING" id="314608.KT99_15350"/>
<keyword evidence="3 7" id="KW-0812">Transmembrane</keyword>
<evidence type="ECO:0000256" key="7">
    <source>
        <dbReference type="SAM" id="Phobius"/>
    </source>
</evidence>
<evidence type="ECO:0000256" key="5">
    <source>
        <dbReference type="ARBA" id="ARBA00022989"/>
    </source>
</evidence>
<evidence type="ECO:0000256" key="2">
    <source>
        <dbReference type="ARBA" id="ARBA00022448"/>
    </source>
</evidence>
<accession>A9D4E0</accession>
<dbReference type="SUPFAM" id="SSF116726">
    <property type="entry name" value="TrkA C-terminal domain-like"/>
    <property type="match status" value="2"/>
</dbReference>
<dbReference type="PROSITE" id="PS51202">
    <property type="entry name" value="RCK_C"/>
    <property type="match status" value="2"/>
</dbReference>
<dbReference type="AlphaFoldDB" id="A9D4E0"/>
<dbReference type="Proteomes" id="UP000005839">
    <property type="component" value="Unassembled WGS sequence"/>
</dbReference>
<dbReference type="GO" id="GO:0008324">
    <property type="term" value="F:monoatomic cation transmembrane transporter activity"/>
    <property type="evidence" value="ECO:0007669"/>
    <property type="project" value="InterPro"/>
</dbReference>
<proteinExistence type="predicted"/>
<feature type="transmembrane region" description="Helical" evidence="7">
    <location>
        <begin position="91"/>
        <end position="116"/>
    </location>
</feature>